<dbReference type="GO" id="GO:0003989">
    <property type="term" value="F:acetyl-CoA carboxylase activity"/>
    <property type="evidence" value="ECO:0007669"/>
    <property type="project" value="InterPro"/>
</dbReference>
<dbReference type="PANTHER" id="PTHR42853">
    <property type="entry name" value="ACETYL-COENZYME A CARBOXYLASE CARBOXYL TRANSFERASE SUBUNIT ALPHA"/>
    <property type="match status" value="1"/>
</dbReference>
<dbReference type="GO" id="GO:0006633">
    <property type="term" value="P:fatty acid biosynthetic process"/>
    <property type="evidence" value="ECO:0007669"/>
    <property type="project" value="UniProtKB-KW"/>
</dbReference>
<dbReference type="NCBIfam" id="NF004344">
    <property type="entry name" value="PRK05724.1"/>
    <property type="match status" value="1"/>
</dbReference>
<reference evidence="12" key="2">
    <citation type="submission" date="2022-06" db="EMBL/GenBank/DDBJ databases">
        <title>Thermospira aquatica gen. nov., sp. nov.</title>
        <authorList>
            <person name="Ben Ali Gam Z."/>
            <person name="Labat M."/>
        </authorList>
    </citation>
    <scope>NUCLEOTIDE SEQUENCE</scope>
    <source>
        <strain evidence="12">F1F22</strain>
    </source>
</reference>
<evidence type="ECO:0000256" key="9">
    <source>
        <dbReference type="ARBA" id="ARBA00049152"/>
    </source>
</evidence>
<dbReference type="NCBIfam" id="TIGR00513">
    <property type="entry name" value="accA"/>
    <property type="match status" value="1"/>
</dbReference>
<dbReference type="GO" id="GO:0005524">
    <property type="term" value="F:ATP binding"/>
    <property type="evidence" value="ECO:0007669"/>
    <property type="project" value="UniProtKB-KW"/>
</dbReference>
<feature type="domain" description="CoA carboxyltransferase C-terminal" evidence="11">
    <location>
        <begin position="36"/>
        <end position="290"/>
    </location>
</feature>
<evidence type="ECO:0000313" key="12">
    <source>
        <dbReference type="EMBL" id="URA10058.1"/>
    </source>
</evidence>
<dbReference type="HAMAP" id="MF_00823">
    <property type="entry name" value="AcetylCoA_CT_alpha"/>
    <property type="match status" value="1"/>
</dbReference>
<evidence type="ECO:0000256" key="4">
    <source>
        <dbReference type="ARBA" id="ARBA00022741"/>
    </source>
</evidence>
<gene>
    <name evidence="10" type="primary">accA</name>
    <name evidence="12" type="ORF">KDW03_11335</name>
</gene>
<proteinExistence type="inferred from homology"/>
<keyword evidence="7 10" id="KW-0443">Lipid metabolism</keyword>
<comment type="pathway">
    <text evidence="1 10">Lipid metabolism; malonyl-CoA biosynthesis; malonyl-CoA from acetyl-CoA: step 1/1.</text>
</comment>
<comment type="catalytic activity">
    <reaction evidence="9 10">
        <text>N(6)-carboxybiotinyl-L-lysyl-[protein] + acetyl-CoA = N(6)-biotinyl-L-lysyl-[protein] + malonyl-CoA</text>
        <dbReference type="Rhea" id="RHEA:54728"/>
        <dbReference type="Rhea" id="RHEA-COMP:10505"/>
        <dbReference type="Rhea" id="RHEA-COMP:10506"/>
        <dbReference type="ChEBI" id="CHEBI:57288"/>
        <dbReference type="ChEBI" id="CHEBI:57384"/>
        <dbReference type="ChEBI" id="CHEBI:83144"/>
        <dbReference type="ChEBI" id="CHEBI:83145"/>
        <dbReference type="EC" id="2.1.3.15"/>
    </reaction>
</comment>
<keyword evidence="6 10" id="KW-0067">ATP-binding</keyword>
<keyword evidence="2 10" id="KW-0444">Lipid biosynthesis</keyword>
<dbReference type="PANTHER" id="PTHR42853:SF3">
    <property type="entry name" value="ACETYL-COENZYME A CARBOXYLASE CARBOXYL TRANSFERASE SUBUNIT ALPHA, CHLOROPLASTIC"/>
    <property type="match status" value="1"/>
</dbReference>
<dbReference type="AlphaFoldDB" id="A0AAX3BCR6"/>
<evidence type="ECO:0000256" key="3">
    <source>
        <dbReference type="ARBA" id="ARBA00022679"/>
    </source>
</evidence>
<organism evidence="12 13">
    <name type="scientific">Thermospira aquatica</name>
    <dbReference type="NCBI Taxonomy" id="2828656"/>
    <lineage>
        <taxon>Bacteria</taxon>
        <taxon>Pseudomonadati</taxon>
        <taxon>Spirochaetota</taxon>
        <taxon>Spirochaetia</taxon>
        <taxon>Brevinematales</taxon>
        <taxon>Thermospiraceae</taxon>
        <taxon>Thermospira</taxon>
    </lineage>
</organism>
<evidence type="ECO:0000313" key="13">
    <source>
        <dbReference type="Proteomes" id="UP001056539"/>
    </source>
</evidence>
<dbReference type="Gene3D" id="3.90.226.10">
    <property type="entry name" value="2-enoyl-CoA Hydratase, Chain A, domain 1"/>
    <property type="match status" value="1"/>
</dbReference>
<evidence type="ECO:0000256" key="2">
    <source>
        <dbReference type="ARBA" id="ARBA00022516"/>
    </source>
</evidence>
<comment type="similarity">
    <text evidence="10">Belongs to the AccA family.</text>
</comment>
<dbReference type="Pfam" id="PF03255">
    <property type="entry name" value="ACCA"/>
    <property type="match status" value="1"/>
</dbReference>
<evidence type="ECO:0000256" key="8">
    <source>
        <dbReference type="ARBA" id="ARBA00023160"/>
    </source>
</evidence>
<keyword evidence="4 10" id="KW-0547">Nucleotide-binding</keyword>
<evidence type="ECO:0000259" key="11">
    <source>
        <dbReference type="PROSITE" id="PS50989"/>
    </source>
</evidence>
<reference evidence="12" key="1">
    <citation type="submission" date="2021-04" db="EMBL/GenBank/DDBJ databases">
        <authorList>
            <person name="Postec A."/>
        </authorList>
    </citation>
    <scope>NUCLEOTIDE SEQUENCE</scope>
    <source>
        <strain evidence="12">F1F22</strain>
    </source>
</reference>
<dbReference type="EMBL" id="CP073355">
    <property type="protein sequence ID" value="URA10058.1"/>
    <property type="molecule type" value="Genomic_DNA"/>
</dbReference>
<comment type="subcellular location">
    <subcellularLocation>
        <location evidence="10">Cytoplasm</location>
    </subcellularLocation>
</comment>
<name>A0AAX3BCR6_9SPIR</name>
<dbReference type="GO" id="GO:2001295">
    <property type="term" value="P:malonyl-CoA biosynthetic process"/>
    <property type="evidence" value="ECO:0007669"/>
    <property type="project" value="UniProtKB-UniRule"/>
</dbReference>
<dbReference type="NCBIfam" id="NF041504">
    <property type="entry name" value="AccA_sub"/>
    <property type="match status" value="1"/>
</dbReference>
<keyword evidence="8 10" id="KW-0275">Fatty acid biosynthesis</keyword>
<dbReference type="Proteomes" id="UP001056539">
    <property type="component" value="Chromosome"/>
</dbReference>
<evidence type="ECO:0000256" key="10">
    <source>
        <dbReference type="HAMAP-Rule" id="MF_00823"/>
    </source>
</evidence>
<keyword evidence="3 10" id="KW-0808">Transferase</keyword>
<dbReference type="EC" id="2.1.3.15" evidence="10"/>
<keyword evidence="5 10" id="KW-0276">Fatty acid metabolism</keyword>
<comment type="subunit">
    <text evidence="10">Acetyl-CoA carboxylase is a heterohexamer composed of biotin carboxyl carrier protein (AccB), biotin carboxylase (AccC) and two subunits each of ACCase subunit alpha (AccA) and ACCase subunit beta (AccD).</text>
</comment>
<keyword evidence="12" id="KW-0436">Ligase</keyword>
<evidence type="ECO:0000256" key="5">
    <source>
        <dbReference type="ARBA" id="ARBA00022832"/>
    </source>
</evidence>
<keyword evidence="10" id="KW-0963">Cytoplasm</keyword>
<dbReference type="PROSITE" id="PS50989">
    <property type="entry name" value="COA_CT_CTER"/>
    <property type="match status" value="1"/>
</dbReference>
<accession>A0AAX3BCR6</accession>
<dbReference type="SUPFAM" id="SSF52096">
    <property type="entry name" value="ClpP/crotonase"/>
    <property type="match status" value="1"/>
</dbReference>
<dbReference type="RefSeq" id="WP_271435190.1">
    <property type="nucleotide sequence ID" value="NZ_CP073355.1"/>
</dbReference>
<dbReference type="GO" id="GO:0009317">
    <property type="term" value="C:acetyl-CoA carboxylase complex"/>
    <property type="evidence" value="ECO:0007669"/>
    <property type="project" value="InterPro"/>
</dbReference>
<evidence type="ECO:0000256" key="1">
    <source>
        <dbReference type="ARBA" id="ARBA00004956"/>
    </source>
</evidence>
<keyword evidence="13" id="KW-1185">Reference proteome</keyword>
<dbReference type="GO" id="GO:0016743">
    <property type="term" value="F:carboxyl- or carbamoyltransferase activity"/>
    <property type="evidence" value="ECO:0007669"/>
    <property type="project" value="UniProtKB-UniRule"/>
</dbReference>
<comment type="function">
    <text evidence="10">Component of the acetyl coenzyme A carboxylase (ACC) complex. First, biotin carboxylase catalyzes the carboxylation of biotin on its carrier protein (BCCP) and then the CO(2) group is transferred by the carboxyltransferase to acetyl-CoA to form malonyl-CoA.</text>
</comment>
<sequence length="317" mass="35915">MRKFYLEFEKPIQMMEEKIEDLKKHLDSDFSVELREMERKLQYMLEMTYKNLTPWQISLVARHPDRPIFSDYRDNLFDDFLEIHGDRNFRDDPAIITGFATLGNYRCVVIGEEKGKGTKDKLYRNFGMPQPEGYRKALRAMKLAEKFGLPLLTFVDTAGAYPGMEGEERGQGEAIARNLFEMSALKTPIIATVIGEGGSGGALAIAVADKVLMLENSIYSVISPESCASILWRDASKGPRAAEALKLTAPELLKFGVIDEIIPEPIGGAHRHPEEMIATVRKVLLRYLDELTRVSIPKLLQARYQRFRGLGVVQIQE</sequence>
<dbReference type="InterPro" id="IPR029045">
    <property type="entry name" value="ClpP/crotonase-like_dom_sf"/>
</dbReference>
<dbReference type="KEGG" id="taqu:KDW03_11335"/>
<dbReference type="InterPro" id="IPR011763">
    <property type="entry name" value="COA_CT_C"/>
</dbReference>
<protein>
    <recommendedName>
        <fullName evidence="10">Acetyl-coenzyme A carboxylase carboxyl transferase subunit alpha</fullName>
        <shortName evidence="10">ACCase subunit alpha</shortName>
        <shortName evidence="10">Acetyl-CoA carboxylase carboxyltransferase subunit alpha</shortName>
        <ecNumber evidence="10">2.1.3.15</ecNumber>
    </recommendedName>
</protein>
<evidence type="ECO:0000256" key="7">
    <source>
        <dbReference type="ARBA" id="ARBA00023098"/>
    </source>
</evidence>
<dbReference type="PRINTS" id="PR01069">
    <property type="entry name" value="ACCCTRFRASEA"/>
</dbReference>
<evidence type="ECO:0000256" key="6">
    <source>
        <dbReference type="ARBA" id="ARBA00022840"/>
    </source>
</evidence>
<dbReference type="InterPro" id="IPR001095">
    <property type="entry name" value="Acetyl_CoA_COase_a_su"/>
</dbReference>